<dbReference type="AlphaFoldDB" id="G0SGN1"/>
<feature type="region of interest" description="Disordered" evidence="1">
    <location>
        <begin position="1"/>
        <end position="64"/>
    </location>
</feature>
<keyword evidence="3" id="KW-1185">Reference proteome</keyword>
<evidence type="ECO:0000313" key="2">
    <source>
        <dbReference type="EMBL" id="EGS17370.1"/>
    </source>
</evidence>
<evidence type="ECO:0000256" key="1">
    <source>
        <dbReference type="SAM" id="MobiDB-lite"/>
    </source>
</evidence>
<evidence type="ECO:0000313" key="3">
    <source>
        <dbReference type="Proteomes" id="UP000008066"/>
    </source>
</evidence>
<organism evidence="3">
    <name type="scientific">Chaetomium thermophilum (strain DSM 1495 / CBS 144.50 / IMI 039719)</name>
    <name type="common">Thermochaetoides thermophila</name>
    <dbReference type="NCBI Taxonomy" id="759272"/>
    <lineage>
        <taxon>Eukaryota</taxon>
        <taxon>Fungi</taxon>
        <taxon>Dikarya</taxon>
        <taxon>Ascomycota</taxon>
        <taxon>Pezizomycotina</taxon>
        <taxon>Sordariomycetes</taxon>
        <taxon>Sordariomycetidae</taxon>
        <taxon>Sordariales</taxon>
        <taxon>Chaetomiaceae</taxon>
        <taxon>Thermochaetoides</taxon>
    </lineage>
</organism>
<name>G0SGN1_CHATD</name>
<dbReference type="GeneID" id="18260731"/>
<gene>
    <name evidence="2" type="ORF">CTHT_0066930</name>
</gene>
<dbReference type="EMBL" id="GL988047">
    <property type="protein sequence ID" value="EGS17370.1"/>
    <property type="molecule type" value="Genomic_DNA"/>
</dbReference>
<protein>
    <submittedName>
        <fullName evidence="2">Uncharacterized protein</fullName>
    </submittedName>
</protein>
<dbReference type="KEGG" id="cthr:CTHT_0066930"/>
<dbReference type="HOGENOM" id="CLU_1234866_0_0_1"/>
<dbReference type="RefSeq" id="XP_006696988.1">
    <property type="nucleotide sequence ID" value="XM_006696925.1"/>
</dbReference>
<dbReference type="Proteomes" id="UP000008066">
    <property type="component" value="Unassembled WGS sequence"/>
</dbReference>
<reference evidence="2 3" key="1">
    <citation type="journal article" date="2011" name="Cell">
        <title>Insight into structure and assembly of the nuclear pore complex by utilizing the genome of a eukaryotic thermophile.</title>
        <authorList>
            <person name="Amlacher S."/>
            <person name="Sarges P."/>
            <person name="Flemming D."/>
            <person name="van Noort V."/>
            <person name="Kunze R."/>
            <person name="Devos D.P."/>
            <person name="Arumugam M."/>
            <person name="Bork P."/>
            <person name="Hurt E."/>
        </authorList>
    </citation>
    <scope>NUCLEOTIDE SEQUENCE [LARGE SCALE GENOMIC DNA]</scope>
    <source>
        <strain evidence="3">DSM 1495 / CBS 144.50 / IMI 039719</strain>
    </source>
</reference>
<accession>G0SGN1</accession>
<sequence length="224" mass="23636">MSRRVALSVPSPSSSSPTECPTAPRTLGDDTDGTSPNPLYTAPLSRHLSSRLQPCGRSPYDHQPEPEPLVCVVVESTLLPRLLATLPDEASLLPTEEEGRYPGMRLDVGVRLWSESLRPLRTPETTPFPVLLATDTIGTPPDPTTKLAADPGLEGGCTPVYGVVDPLPSLLLDELGLEEEVNWVSLALGPGTGIPGEVSWKGKLAVARTGAVEGCVTVLGEADD</sequence>
<feature type="compositionally biased region" description="Low complexity" evidence="1">
    <location>
        <begin position="8"/>
        <end position="17"/>
    </location>
</feature>
<proteinExistence type="predicted"/>